<gene>
    <name evidence="1" type="ORF">CLV31_104348</name>
</gene>
<evidence type="ECO:0000313" key="2">
    <source>
        <dbReference type="Proteomes" id="UP000248917"/>
    </source>
</evidence>
<name>A0A326RSK6_9BACT</name>
<comment type="caution">
    <text evidence="1">The sequence shown here is derived from an EMBL/GenBank/DDBJ whole genome shotgun (WGS) entry which is preliminary data.</text>
</comment>
<dbReference type="Gene3D" id="1.20.5.320">
    <property type="entry name" value="6-Phosphogluconate Dehydrogenase, domain 3"/>
    <property type="match status" value="1"/>
</dbReference>
<evidence type="ECO:0008006" key="3">
    <source>
        <dbReference type="Google" id="ProtNLM"/>
    </source>
</evidence>
<dbReference type="AlphaFoldDB" id="A0A326RSK6"/>
<organism evidence="1 2">
    <name type="scientific">Algoriphagus aquaeductus</name>
    <dbReference type="NCBI Taxonomy" id="475299"/>
    <lineage>
        <taxon>Bacteria</taxon>
        <taxon>Pseudomonadati</taxon>
        <taxon>Bacteroidota</taxon>
        <taxon>Cytophagia</taxon>
        <taxon>Cytophagales</taxon>
        <taxon>Cyclobacteriaceae</taxon>
        <taxon>Algoriphagus</taxon>
    </lineage>
</organism>
<dbReference type="RefSeq" id="WP_111392343.1">
    <property type="nucleotide sequence ID" value="NZ_JBKBOX010000024.1"/>
</dbReference>
<reference evidence="1 2" key="1">
    <citation type="submission" date="2018-06" db="EMBL/GenBank/DDBJ databases">
        <title>Genomic Encyclopedia of Archaeal and Bacterial Type Strains, Phase II (KMG-II): from individual species to whole genera.</title>
        <authorList>
            <person name="Goeker M."/>
        </authorList>
    </citation>
    <scope>NUCLEOTIDE SEQUENCE [LARGE SCALE GENOMIC DNA]</scope>
    <source>
        <strain evidence="1 2">T4</strain>
    </source>
</reference>
<proteinExistence type="predicted"/>
<evidence type="ECO:0000313" key="1">
    <source>
        <dbReference type="EMBL" id="PZV84692.1"/>
    </source>
</evidence>
<dbReference type="Proteomes" id="UP000248917">
    <property type="component" value="Unassembled WGS sequence"/>
</dbReference>
<dbReference type="OrthoDB" id="1524444at2"/>
<dbReference type="PROSITE" id="PS51257">
    <property type="entry name" value="PROKAR_LIPOPROTEIN"/>
    <property type="match status" value="1"/>
</dbReference>
<dbReference type="EMBL" id="QKTX01000004">
    <property type="protein sequence ID" value="PZV84692.1"/>
    <property type="molecule type" value="Genomic_DNA"/>
</dbReference>
<keyword evidence="2" id="KW-1185">Reference proteome</keyword>
<sequence length="180" mass="20333">MKKIAAILGLITLVAFQSCEGPMGPIGPEGPQGPQGQPGVNITSEVFQVDVDFTEANNFEQIFDFNPRIVESDVVLAFIRWETSGQTPIWRALPQTVFFNEGVLMYNYDFTRDDFRLFLDGPIDYRTLGAEWTRGQRFRVVVVPGDFAGSRIDWTNYEDVVKLLGIEEQDFLNSEIALSK</sequence>
<protein>
    <recommendedName>
        <fullName evidence="3">Collagen triple helix repeat protein</fullName>
    </recommendedName>
</protein>
<accession>A0A326RSK6</accession>